<organism evidence="1 2">
    <name type="scientific">Solanum commersonii</name>
    <name type="common">Commerson's wild potato</name>
    <name type="synonym">Commerson's nightshade</name>
    <dbReference type="NCBI Taxonomy" id="4109"/>
    <lineage>
        <taxon>Eukaryota</taxon>
        <taxon>Viridiplantae</taxon>
        <taxon>Streptophyta</taxon>
        <taxon>Embryophyta</taxon>
        <taxon>Tracheophyta</taxon>
        <taxon>Spermatophyta</taxon>
        <taxon>Magnoliopsida</taxon>
        <taxon>eudicotyledons</taxon>
        <taxon>Gunneridae</taxon>
        <taxon>Pentapetalae</taxon>
        <taxon>asterids</taxon>
        <taxon>lamiids</taxon>
        <taxon>Solanales</taxon>
        <taxon>Solanaceae</taxon>
        <taxon>Solanoideae</taxon>
        <taxon>Solaneae</taxon>
        <taxon>Solanum</taxon>
    </lineage>
</organism>
<name>A0A9J5WWX1_SOLCO</name>
<evidence type="ECO:0000313" key="2">
    <source>
        <dbReference type="Proteomes" id="UP000824120"/>
    </source>
</evidence>
<gene>
    <name evidence="1" type="ORF">H5410_050909</name>
</gene>
<reference evidence="1 2" key="1">
    <citation type="submission" date="2020-09" db="EMBL/GenBank/DDBJ databases">
        <title>De no assembly of potato wild relative species, Solanum commersonii.</title>
        <authorList>
            <person name="Cho K."/>
        </authorList>
    </citation>
    <scope>NUCLEOTIDE SEQUENCE [LARGE SCALE GENOMIC DNA]</scope>
    <source>
        <strain evidence="1">LZ3.2</strain>
        <tissue evidence="1">Leaf</tissue>
    </source>
</reference>
<dbReference type="AlphaFoldDB" id="A0A9J5WWX1"/>
<dbReference type="OrthoDB" id="1420404at2759"/>
<proteinExistence type="predicted"/>
<protein>
    <submittedName>
        <fullName evidence="1">Uncharacterized protein</fullName>
    </submittedName>
</protein>
<keyword evidence="2" id="KW-1185">Reference proteome</keyword>
<sequence>MDGDKERYVPPHERQRPKKLRAYSKNAHKEDMLACILNKVEGSDKVLKEMKEDISNLIRWSPHNQCQSSNWKRKWVGEPNLDRVGTTWLARGSVKLGGLKYHSAHRRVGKKTSIGQTDGSLSTRRNGSYGLDFEVRGEKMDVGLLGELGLARRVVRNFVSKFTLN</sequence>
<comment type="caution">
    <text evidence="1">The sequence shown here is derived from an EMBL/GenBank/DDBJ whole genome shotgun (WGS) entry which is preliminary data.</text>
</comment>
<evidence type="ECO:0000313" key="1">
    <source>
        <dbReference type="EMBL" id="KAG5580282.1"/>
    </source>
</evidence>
<dbReference type="EMBL" id="JACXVP010000010">
    <property type="protein sequence ID" value="KAG5580282.1"/>
    <property type="molecule type" value="Genomic_DNA"/>
</dbReference>
<dbReference type="Proteomes" id="UP000824120">
    <property type="component" value="Chromosome 10"/>
</dbReference>
<accession>A0A9J5WWX1</accession>